<keyword evidence="4" id="KW-0658">Purine biosynthesis</keyword>
<accession>X1RR39</accession>
<keyword evidence="3" id="KW-0547">Nucleotide-binding</keyword>
<dbReference type="Pfam" id="PF13507">
    <property type="entry name" value="GATase_5"/>
    <property type="match status" value="1"/>
</dbReference>
<dbReference type="PIRSF" id="PIRSF001586">
    <property type="entry name" value="FGAM_synth_I"/>
    <property type="match status" value="1"/>
</dbReference>
<gene>
    <name evidence="8" type="ORF">S12H4_14604</name>
</gene>
<dbReference type="SUPFAM" id="SSF52317">
    <property type="entry name" value="Class I glutamine amidotransferase-like"/>
    <property type="match status" value="1"/>
</dbReference>
<keyword evidence="5" id="KW-0378">Hydrolase</keyword>
<dbReference type="PANTHER" id="PTHR10099">
    <property type="entry name" value="PHOSPHORIBOSYLFORMYLGLYCINAMIDINE SYNTHASE"/>
    <property type="match status" value="1"/>
</dbReference>
<dbReference type="GO" id="GO:0006189">
    <property type="term" value="P:'de novo' IMP biosynthetic process"/>
    <property type="evidence" value="ECO:0007669"/>
    <property type="project" value="InterPro"/>
</dbReference>
<evidence type="ECO:0000256" key="7">
    <source>
        <dbReference type="ARBA" id="ARBA00022962"/>
    </source>
</evidence>
<dbReference type="GO" id="GO:0004642">
    <property type="term" value="F:phosphoribosylformylglycinamidine synthase activity"/>
    <property type="evidence" value="ECO:0007669"/>
    <property type="project" value="InterPro"/>
</dbReference>
<keyword evidence="7" id="KW-0315">Glutamine amidotransferase</keyword>
<evidence type="ECO:0000256" key="2">
    <source>
        <dbReference type="ARBA" id="ARBA00022598"/>
    </source>
</evidence>
<dbReference type="AlphaFoldDB" id="X1RR39"/>
<name>X1RR39_9ZZZZ</name>
<dbReference type="InterPro" id="IPR029062">
    <property type="entry name" value="Class_I_gatase-like"/>
</dbReference>
<evidence type="ECO:0000313" key="8">
    <source>
        <dbReference type="EMBL" id="GAI83123.1"/>
    </source>
</evidence>
<protein>
    <submittedName>
        <fullName evidence="8">Uncharacterized protein</fullName>
    </submittedName>
</protein>
<dbReference type="InterPro" id="IPR010075">
    <property type="entry name" value="PRibForGlyAmidine_synth_PurQ"/>
</dbReference>
<keyword evidence="2" id="KW-0436">Ligase</keyword>
<evidence type="ECO:0000256" key="5">
    <source>
        <dbReference type="ARBA" id="ARBA00022801"/>
    </source>
</evidence>
<sequence>MAKTTPVVRLKMAKVRTLILRAPGTNCDMETAFAFQQAGAITSQVHVNQLIRREEQLSDYQILVIPGGFTYGDDISAGKVLANELKLKLGEDIQNFIDRGGLILGICNGLQVLVKAGILPGTHNGGGQAITLAANDSGRFECRWVCLKVNQDSPCLFTKGIESLYLPVANGEGKVVATSEALADLNIVLYYTDEHGNTNAGYPYNPSGSVGDIAGICDSSGRIFALMPHPERHIRGTQHPRWTREGAKKYGDGFQIFLNAVNWAKKL</sequence>
<comment type="caution">
    <text evidence="8">The sequence shown here is derived from an EMBL/GenBank/DDBJ whole genome shotgun (WGS) entry which is preliminary data.</text>
</comment>
<reference evidence="8" key="1">
    <citation type="journal article" date="2014" name="Front. Microbiol.">
        <title>High frequency of phylogenetically diverse reductive dehalogenase-homologous genes in deep subseafloor sedimentary metagenomes.</title>
        <authorList>
            <person name="Kawai M."/>
            <person name="Futagami T."/>
            <person name="Toyoda A."/>
            <person name="Takaki Y."/>
            <person name="Nishi S."/>
            <person name="Hori S."/>
            <person name="Arai W."/>
            <person name="Tsubouchi T."/>
            <person name="Morono Y."/>
            <person name="Uchiyama I."/>
            <person name="Ito T."/>
            <person name="Fujiyama A."/>
            <person name="Inagaki F."/>
            <person name="Takami H."/>
        </authorList>
    </citation>
    <scope>NUCLEOTIDE SEQUENCE</scope>
    <source>
        <strain evidence="8">Expedition CK06-06</strain>
    </source>
</reference>
<dbReference type="SMART" id="SM01211">
    <property type="entry name" value="GATase_5"/>
    <property type="match status" value="1"/>
</dbReference>
<dbReference type="PROSITE" id="PS51273">
    <property type="entry name" value="GATASE_TYPE_1"/>
    <property type="match status" value="1"/>
</dbReference>
<dbReference type="PANTHER" id="PTHR10099:SF1">
    <property type="entry name" value="PHOSPHORIBOSYLFORMYLGLYCINAMIDINE SYNTHASE"/>
    <property type="match status" value="1"/>
</dbReference>
<dbReference type="GO" id="GO:0016787">
    <property type="term" value="F:hydrolase activity"/>
    <property type="evidence" value="ECO:0007669"/>
    <property type="project" value="UniProtKB-KW"/>
</dbReference>
<proteinExistence type="predicted"/>
<dbReference type="EMBL" id="BARW01006967">
    <property type="protein sequence ID" value="GAI83123.1"/>
    <property type="molecule type" value="Genomic_DNA"/>
</dbReference>
<evidence type="ECO:0000256" key="4">
    <source>
        <dbReference type="ARBA" id="ARBA00022755"/>
    </source>
</evidence>
<dbReference type="Gene3D" id="3.40.50.880">
    <property type="match status" value="1"/>
</dbReference>
<organism evidence="8">
    <name type="scientific">marine sediment metagenome</name>
    <dbReference type="NCBI Taxonomy" id="412755"/>
    <lineage>
        <taxon>unclassified sequences</taxon>
        <taxon>metagenomes</taxon>
        <taxon>ecological metagenomes</taxon>
    </lineage>
</organism>
<evidence type="ECO:0000256" key="6">
    <source>
        <dbReference type="ARBA" id="ARBA00022840"/>
    </source>
</evidence>
<dbReference type="CDD" id="cd01740">
    <property type="entry name" value="GATase1_FGAR_AT"/>
    <property type="match status" value="1"/>
</dbReference>
<keyword evidence="6" id="KW-0067">ATP-binding</keyword>
<evidence type="ECO:0000256" key="1">
    <source>
        <dbReference type="ARBA" id="ARBA00022490"/>
    </source>
</evidence>
<keyword evidence="1" id="KW-0963">Cytoplasm</keyword>
<dbReference type="NCBIfam" id="TIGR01737">
    <property type="entry name" value="FGAM_synth_I"/>
    <property type="match status" value="1"/>
</dbReference>
<dbReference type="GO" id="GO:0005737">
    <property type="term" value="C:cytoplasm"/>
    <property type="evidence" value="ECO:0007669"/>
    <property type="project" value="TreeGrafter"/>
</dbReference>
<evidence type="ECO:0000256" key="3">
    <source>
        <dbReference type="ARBA" id="ARBA00022741"/>
    </source>
</evidence>
<dbReference type="GO" id="GO:0005524">
    <property type="term" value="F:ATP binding"/>
    <property type="evidence" value="ECO:0007669"/>
    <property type="project" value="UniProtKB-KW"/>
</dbReference>